<dbReference type="PROSITE" id="PS50887">
    <property type="entry name" value="GGDEF"/>
    <property type="match status" value="1"/>
</dbReference>
<reference evidence="5 6" key="1">
    <citation type="submission" date="2018-01" db="EMBL/GenBank/DDBJ databases">
        <title>Genomic Encyclopedia of Archaeal and Bacterial Type Strains, Phase II (KMG-II): from individual species to whole genera.</title>
        <authorList>
            <person name="Goeker M."/>
        </authorList>
    </citation>
    <scope>NUCLEOTIDE SEQUENCE [LARGE SCALE GENOMIC DNA]</scope>
    <source>
        <strain evidence="5 6">DSM 17023</strain>
    </source>
</reference>
<dbReference type="PANTHER" id="PTHR33121">
    <property type="entry name" value="CYCLIC DI-GMP PHOSPHODIESTERASE PDEF"/>
    <property type="match status" value="1"/>
</dbReference>
<evidence type="ECO:0000259" key="4">
    <source>
        <dbReference type="PROSITE" id="PS50887"/>
    </source>
</evidence>
<dbReference type="Pfam" id="PF00990">
    <property type="entry name" value="GGDEF"/>
    <property type="match status" value="1"/>
</dbReference>
<dbReference type="InterPro" id="IPR043128">
    <property type="entry name" value="Rev_trsase/Diguanyl_cyclase"/>
</dbReference>
<dbReference type="Pfam" id="PF11849">
    <property type="entry name" value="DUF3369"/>
    <property type="match status" value="1"/>
</dbReference>
<protein>
    <submittedName>
        <fullName evidence="5">Diguanylate cyclase (GGDEF)-like protein</fullName>
    </submittedName>
</protein>
<dbReference type="PROSITE" id="PS50883">
    <property type="entry name" value="EAL"/>
    <property type="match status" value="1"/>
</dbReference>
<dbReference type="SUPFAM" id="SSF55073">
    <property type="entry name" value="Nucleotide cyclase"/>
    <property type="match status" value="1"/>
</dbReference>
<evidence type="ECO:0000313" key="5">
    <source>
        <dbReference type="EMBL" id="POF30113.1"/>
    </source>
</evidence>
<dbReference type="InterPro" id="IPR021800">
    <property type="entry name" value="DUF3369"/>
</dbReference>
<dbReference type="InterPro" id="IPR050706">
    <property type="entry name" value="Cyclic-di-GMP_PDE-like"/>
</dbReference>
<feature type="domain" description="Response regulatory" evidence="2">
    <location>
        <begin position="22"/>
        <end position="171"/>
    </location>
</feature>
<organism evidence="5 6">
    <name type="scientific">Roseibium marinum</name>
    <dbReference type="NCBI Taxonomy" id="281252"/>
    <lineage>
        <taxon>Bacteria</taxon>
        <taxon>Pseudomonadati</taxon>
        <taxon>Pseudomonadota</taxon>
        <taxon>Alphaproteobacteria</taxon>
        <taxon>Hyphomicrobiales</taxon>
        <taxon>Stappiaceae</taxon>
        <taxon>Roseibium</taxon>
    </lineage>
</organism>
<name>A0A2S3URB9_9HYPH</name>
<dbReference type="SMART" id="SM00052">
    <property type="entry name" value="EAL"/>
    <property type="match status" value="1"/>
</dbReference>
<sequence>MVMDFLAPVKPRLEKSKKSPWKILIVDDDPDVHEVTRIAVSGCLFEDRPFELLHALSAEEARVIFLEEDDIAVALVDVVMESDTAGLGLVSWIRSELDNQFTRLILRTGQPGYAPQTDVIMKFDIDGYAEKAELSRTKLITAIITALLGYKLVMSLEANRQKLKQLNAHFAAIVEKNALSDFASAVLTEITQLIGQPVGCFLCGLDALPDYGIVDKSNVRVLAALGDFADKTDLPIDMLGDDTIRASVHECIETLTSSSSHQGVALPLVTRNGMTGALFLAMPEAELEELVGSEVVQLFVANVALGYEKTGLLEHIRNLAYVDRITGLSTFSGFIETFQRHAAKHTSLLVVHSDIQRFRVIVDGIGDEKAGAVLKKTGHRLAQTFPDALSIARKEKDEFLILLKGGEDNRIQDVVARVEDAFHEPITLDDTQITFRMRLGFAAVGDGEHQEAEQLVRHASIALNDVRQKRLTNHAVFHPLMQEAAFERLRLASLLTEGSDKTEFFLHYQPIMQARDESIASFEALMRFRTPSGNFLNTARMIEAAETSGLISEIGAWIFKTAFAEFSALSAVSDQVRLNVNLSPQQVQANRIYKDIEDAASAAGLSLNRLVFEVTEGLFLNNDQVTLSLLTWLRNKGAKVVIDDFGTGYSSLSYLRKLPVDGIKIDRSFIMNMEQDPDALAVVKSIVAVAQALDLSVTAEGVETDGQRKLMRELRCDYLQGYFYSKPLSSTDLIAFVQKAAGPGVAVG</sequence>
<dbReference type="RefSeq" id="WP_103223501.1">
    <property type="nucleotide sequence ID" value="NZ_PPCN01000007.1"/>
</dbReference>
<dbReference type="SUPFAM" id="SSF52172">
    <property type="entry name" value="CheY-like"/>
    <property type="match status" value="1"/>
</dbReference>
<dbReference type="SUPFAM" id="SSF141868">
    <property type="entry name" value="EAL domain-like"/>
    <property type="match status" value="1"/>
</dbReference>
<gene>
    <name evidence="5" type="ORF">CLV41_107140</name>
</gene>
<dbReference type="InterPro" id="IPR035919">
    <property type="entry name" value="EAL_sf"/>
</dbReference>
<dbReference type="SMART" id="SM00448">
    <property type="entry name" value="REC"/>
    <property type="match status" value="1"/>
</dbReference>
<evidence type="ECO:0000259" key="2">
    <source>
        <dbReference type="PROSITE" id="PS50110"/>
    </source>
</evidence>
<feature type="domain" description="EAL" evidence="3">
    <location>
        <begin position="488"/>
        <end position="741"/>
    </location>
</feature>
<proteinExistence type="predicted"/>
<feature type="modified residue" description="4-aspartylphosphate" evidence="1">
    <location>
        <position position="77"/>
    </location>
</feature>
<dbReference type="GO" id="GO:0000160">
    <property type="term" value="P:phosphorelay signal transduction system"/>
    <property type="evidence" value="ECO:0007669"/>
    <property type="project" value="InterPro"/>
</dbReference>
<dbReference type="InterPro" id="IPR000160">
    <property type="entry name" value="GGDEF_dom"/>
</dbReference>
<dbReference type="CDD" id="cd01948">
    <property type="entry name" value="EAL"/>
    <property type="match status" value="1"/>
</dbReference>
<keyword evidence="1" id="KW-0597">Phosphoprotein</keyword>
<dbReference type="PROSITE" id="PS50110">
    <property type="entry name" value="RESPONSE_REGULATORY"/>
    <property type="match status" value="1"/>
</dbReference>
<dbReference type="Gene3D" id="3.30.70.270">
    <property type="match status" value="1"/>
</dbReference>
<dbReference type="Gene3D" id="3.40.50.2300">
    <property type="match status" value="1"/>
</dbReference>
<dbReference type="Pfam" id="PF00563">
    <property type="entry name" value="EAL"/>
    <property type="match status" value="1"/>
</dbReference>
<dbReference type="OrthoDB" id="7326651at2"/>
<evidence type="ECO:0000313" key="6">
    <source>
        <dbReference type="Proteomes" id="UP000236959"/>
    </source>
</evidence>
<dbReference type="EMBL" id="PPCN01000007">
    <property type="protein sequence ID" value="POF30113.1"/>
    <property type="molecule type" value="Genomic_DNA"/>
</dbReference>
<accession>A0A2S3URB9</accession>
<dbReference type="InterPro" id="IPR029787">
    <property type="entry name" value="Nucleotide_cyclase"/>
</dbReference>
<dbReference type="PANTHER" id="PTHR33121:SF70">
    <property type="entry name" value="SIGNALING PROTEIN YKOW"/>
    <property type="match status" value="1"/>
</dbReference>
<dbReference type="InterPro" id="IPR001789">
    <property type="entry name" value="Sig_transdc_resp-reg_receiver"/>
</dbReference>
<dbReference type="Proteomes" id="UP000236959">
    <property type="component" value="Unassembled WGS sequence"/>
</dbReference>
<dbReference type="InterPro" id="IPR011006">
    <property type="entry name" value="CheY-like_superfamily"/>
</dbReference>
<feature type="domain" description="GGDEF" evidence="4">
    <location>
        <begin position="346"/>
        <end position="479"/>
    </location>
</feature>
<evidence type="ECO:0000256" key="1">
    <source>
        <dbReference type="PROSITE-ProRule" id="PRU00169"/>
    </source>
</evidence>
<dbReference type="GO" id="GO:0071111">
    <property type="term" value="F:cyclic-guanylate-specific phosphodiesterase activity"/>
    <property type="evidence" value="ECO:0007669"/>
    <property type="project" value="InterPro"/>
</dbReference>
<dbReference type="SMART" id="SM00267">
    <property type="entry name" value="GGDEF"/>
    <property type="match status" value="1"/>
</dbReference>
<dbReference type="InterPro" id="IPR001633">
    <property type="entry name" value="EAL_dom"/>
</dbReference>
<dbReference type="AlphaFoldDB" id="A0A2S3URB9"/>
<dbReference type="Gene3D" id="3.20.20.450">
    <property type="entry name" value="EAL domain"/>
    <property type="match status" value="1"/>
</dbReference>
<evidence type="ECO:0000259" key="3">
    <source>
        <dbReference type="PROSITE" id="PS50883"/>
    </source>
</evidence>
<comment type="caution">
    <text evidence="5">The sequence shown here is derived from an EMBL/GenBank/DDBJ whole genome shotgun (WGS) entry which is preliminary data.</text>
</comment>
<keyword evidence="6" id="KW-1185">Reference proteome</keyword>